<dbReference type="InterPro" id="IPR013761">
    <property type="entry name" value="SAM/pointed_sf"/>
</dbReference>
<evidence type="ECO:0000256" key="3">
    <source>
        <dbReference type="ARBA" id="ARBA00022737"/>
    </source>
</evidence>
<keyword evidence="14" id="KW-1185">Reference proteome</keyword>
<dbReference type="GO" id="GO:0043565">
    <property type="term" value="F:sequence-specific DNA binding"/>
    <property type="evidence" value="ECO:0007669"/>
    <property type="project" value="InterPro"/>
</dbReference>
<evidence type="ECO:0000259" key="12">
    <source>
        <dbReference type="PROSITE" id="PS50105"/>
    </source>
</evidence>
<name>A0A1J1IT73_9DIPT</name>
<evidence type="ECO:0000256" key="9">
    <source>
        <dbReference type="ARBA" id="ARBA00023242"/>
    </source>
</evidence>
<dbReference type="GO" id="GO:0005634">
    <property type="term" value="C:nucleus"/>
    <property type="evidence" value="ECO:0007669"/>
    <property type="project" value="UniProtKB-SubCell"/>
</dbReference>
<keyword evidence="5" id="KW-0862">Zinc</keyword>
<reference evidence="13 14" key="1">
    <citation type="submission" date="2015-04" db="EMBL/GenBank/DDBJ databases">
        <authorList>
            <person name="Syromyatnikov M.Y."/>
            <person name="Popov V.N."/>
        </authorList>
    </citation>
    <scope>NUCLEOTIDE SEQUENCE [LARGE SCALE GENOMIC DNA]</scope>
</reference>
<keyword evidence="8" id="KW-0804">Transcription</keyword>
<dbReference type="PANTHER" id="PTHR12247">
    <property type="entry name" value="POLYCOMB GROUP PROTEIN"/>
    <property type="match status" value="1"/>
</dbReference>
<feature type="compositionally biased region" description="Polar residues" evidence="11">
    <location>
        <begin position="421"/>
        <end position="442"/>
    </location>
</feature>
<feature type="repeat" description="MBT" evidence="10">
    <location>
        <begin position="730"/>
        <end position="827"/>
    </location>
</feature>
<comment type="subcellular location">
    <subcellularLocation>
        <location evidence="1">Nucleus</location>
    </subcellularLocation>
</comment>
<dbReference type="PROSITE" id="PS50105">
    <property type="entry name" value="SAM_DOMAIN"/>
    <property type="match status" value="1"/>
</dbReference>
<feature type="compositionally biased region" description="Acidic residues" evidence="11">
    <location>
        <begin position="363"/>
        <end position="376"/>
    </location>
</feature>
<dbReference type="SMART" id="SM00561">
    <property type="entry name" value="MBT"/>
    <property type="match status" value="3"/>
</dbReference>
<dbReference type="EMBL" id="CVRI01000059">
    <property type="protein sequence ID" value="CRL03312.1"/>
    <property type="molecule type" value="Genomic_DNA"/>
</dbReference>
<keyword evidence="7" id="KW-0805">Transcription regulation</keyword>
<evidence type="ECO:0000313" key="13">
    <source>
        <dbReference type="EMBL" id="CRL03312.1"/>
    </source>
</evidence>
<dbReference type="OrthoDB" id="8188861at2759"/>
<dbReference type="PANTHER" id="PTHR12247:SF131">
    <property type="entry name" value="LD05287P"/>
    <property type="match status" value="1"/>
</dbReference>
<dbReference type="Proteomes" id="UP000183832">
    <property type="component" value="Unassembled WGS sequence"/>
</dbReference>
<keyword evidence="3" id="KW-0677">Repeat</keyword>
<dbReference type="GO" id="GO:0003682">
    <property type="term" value="F:chromatin binding"/>
    <property type="evidence" value="ECO:0007669"/>
    <property type="project" value="TreeGrafter"/>
</dbReference>
<evidence type="ECO:0000256" key="10">
    <source>
        <dbReference type="PROSITE-ProRule" id="PRU00459"/>
    </source>
</evidence>
<feature type="compositionally biased region" description="Polar residues" evidence="11">
    <location>
        <begin position="380"/>
        <end position="393"/>
    </location>
</feature>
<dbReference type="SUPFAM" id="SSF47769">
    <property type="entry name" value="SAM/Pointed domain"/>
    <property type="match status" value="1"/>
</dbReference>
<gene>
    <name evidence="13" type="ORF">CLUMA_CG016368</name>
</gene>
<dbReference type="InterPro" id="IPR001660">
    <property type="entry name" value="SAM"/>
</dbReference>
<dbReference type="GO" id="GO:0045892">
    <property type="term" value="P:negative regulation of DNA-templated transcription"/>
    <property type="evidence" value="ECO:0007669"/>
    <property type="project" value="TreeGrafter"/>
</dbReference>
<evidence type="ECO:0000256" key="11">
    <source>
        <dbReference type="SAM" id="MobiDB-lite"/>
    </source>
</evidence>
<keyword evidence="6" id="KW-0156">Chromatin regulator</keyword>
<dbReference type="Pfam" id="PF02820">
    <property type="entry name" value="MBT"/>
    <property type="match status" value="3"/>
</dbReference>
<dbReference type="PROSITE" id="PS51802">
    <property type="entry name" value="ZF_CCHHC"/>
    <property type="match status" value="1"/>
</dbReference>
<evidence type="ECO:0000256" key="5">
    <source>
        <dbReference type="ARBA" id="ARBA00022833"/>
    </source>
</evidence>
<protein>
    <submittedName>
        <fullName evidence="13">CLUMA_CG016368, isoform A</fullName>
    </submittedName>
</protein>
<dbReference type="InterPro" id="IPR004092">
    <property type="entry name" value="Mbt"/>
</dbReference>
<dbReference type="InterPro" id="IPR002515">
    <property type="entry name" value="Znf_C2H2C"/>
</dbReference>
<feature type="region of interest" description="Disordered" evidence="11">
    <location>
        <begin position="363"/>
        <end position="442"/>
    </location>
</feature>
<dbReference type="InterPro" id="IPR003118">
    <property type="entry name" value="Pointed_dom"/>
</dbReference>
<evidence type="ECO:0000256" key="1">
    <source>
        <dbReference type="ARBA" id="ARBA00004123"/>
    </source>
</evidence>
<evidence type="ECO:0000256" key="2">
    <source>
        <dbReference type="ARBA" id="ARBA00022723"/>
    </source>
</evidence>
<dbReference type="Gene3D" id="2.30.30.140">
    <property type="match status" value="3"/>
</dbReference>
<evidence type="ECO:0000313" key="14">
    <source>
        <dbReference type="Proteomes" id="UP000183832"/>
    </source>
</evidence>
<dbReference type="Pfam" id="PF02198">
    <property type="entry name" value="SAM_PNT"/>
    <property type="match status" value="1"/>
</dbReference>
<dbReference type="SMART" id="SM00454">
    <property type="entry name" value="SAM"/>
    <property type="match status" value="1"/>
</dbReference>
<accession>A0A1J1IT73</accession>
<organism evidence="13 14">
    <name type="scientific">Clunio marinus</name>
    <dbReference type="NCBI Taxonomy" id="568069"/>
    <lineage>
        <taxon>Eukaryota</taxon>
        <taxon>Metazoa</taxon>
        <taxon>Ecdysozoa</taxon>
        <taxon>Arthropoda</taxon>
        <taxon>Hexapoda</taxon>
        <taxon>Insecta</taxon>
        <taxon>Pterygota</taxon>
        <taxon>Neoptera</taxon>
        <taxon>Endopterygota</taxon>
        <taxon>Diptera</taxon>
        <taxon>Nematocera</taxon>
        <taxon>Chironomoidea</taxon>
        <taxon>Chironomidae</taxon>
        <taxon>Clunio</taxon>
    </lineage>
</organism>
<keyword evidence="2" id="KW-0479">Metal-binding</keyword>
<keyword evidence="9" id="KW-0539">Nucleus</keyword>
<dbReference type="SUPFAM" id="SSF63748">
    <property type="entry name" value="Tudor/PWWP/MBT"/>
    <property type="match status" value="3"/>
</dbReference>
<dbReference type="GO" id="GO:0008270">
    <property type="term" value="F:zinc ion binding"/>
    <property type="evidence" value="ECO:0007669"/>
    <property type="project" value="UniProtKB-KW"/>
</dbReference>
<evidence type="ECO:0000256" key="4">
    <source>
        <dbReference type="ARBA" id="ARBA00022771"/>
    </source>
</evidence>
<dbReference type="PROSITE" id="PS51079">
    <property type="entry name" value="MBT"/>
    <property type="match status" value="3"/>
</dbReference>
<evidence type="ECO:0000256" key="6">
    <source>
        <dbReference type="ARBA" id="ARBA00022853"/>
    </source>
</evidence>
<feature type="region of interest" description="Disordered" evidence="11">
    <location>
        <begin position="222"/>
        <end position="241"/>
    </location>
</feature>
<dbReference type="GO" id="GO:0006325">
    <property type="term" value="P:chromatin organization"/>
    <property type="evidence" value="ECO:0007669"/>
    <property type="project" value="UniProtKB-KW"/>
</dbReference>
<feature type="repeat" description="MBT" evidence="10">
    <location>
        <begin position="940"/>
        <end position="1037"/>
    </location>
</feature>
<evidence type="ECO:0000256" key="7">
    <source>
        <dbReference type="ARBA" id="ARBA00023015"/>
    </source>
</evidence>
<dbReference type="STRING" id="568069.A0A1J1IT73"/>
<evidence type="ECO:0000256" key="8">
    <source>
        <dbReference type="ARBA" id="ARBA00023163"/>
    </source>
</evidence>
<proteinExistence type="predicted"/>
<feature type="compositionally biased region" description="Polar residues" evidence="11">
    <location>
        <begin position="222"/>
        <end position="235"/>
    </location>
</feature>
<dbReference type="CDD" id="cd09509">
    <property type="entry name" value="SAM_Polycomb"/>
    <property type="match status" value="1"/>
</dbReference>
<feature type="repeat" description="MBT" evidence="10">
    <location>
        <begin position="835"/>
        <end position="935"/>
    </location>
</feature>
<sequence>MSNANPPDPTRNHPDKIASNNKVIVLSMKNMPTLANFKFDPSKNFLASGNPENNQQVFSFKPQQLVQSSVPPNPSSQQMVQVIQQQTSTTSQQKISSPSGKILIRAQSTPSSSKPQMTSINKVQETSKITNVNKEISSATPQTVTAFRSKSTSDVTMKTPAGHTLLLQAPMVIKNPGNLAATTLPSSLKNVTFSHQPPPTLSSSSLPRVTVSGKIPATTQKIVSSASKTTQSSVTKPVPIRPKIDSNLQQNIVIQAQPQPQKSVLSIPIGTTAYARFNATTQKWMLPASSTFSSAVPPLARIQPKPLKVTEKLLDDDEKEEMEVPAAAAAAVVVEKTPEKLQKRTSQEERFLEVKRIIEGDDDEEINLNEEREAVEESPQKLTSEIGDSSSSMLLCDEKIENVSPDVTPPDNNEKKKEDATTPTQSNGSDNNVDTSEINSSMNDVKKNLEQALKQEEECDKENFEIVLEEDSISDTSSLSDVKRRKLQDYEESLTKTEIITKKDTEQEIKSVVETGKSKRTRKAKNPTIIATLGLPYKPSQPSGRKSKGEKKLEFELDFHDPLNKIQWDDGIGGLNNCNKLFGYDEFGLLEVINKKDAMAKLKQLEPTIKIDNTSSIKLRKIVDPIDQFVCMVCSKMGTIRDFFSPECCSESCLAITKRKTSEFNVVGGGGRESSSESGVTTPVDERKLMFGGEMIPLQQLQQHLLEQQVPGSKRVRNKRSLIAAPEMKFQWDTYLTEKSVPAPLNLFQSPYPRHENPFKVGMRVEAIDPENQKMFCVCTVEEKLGYRIKLHFDGFSPNYDFWVNADSPNIFPAGFCQSNNRVLNTPPRWTKQKFDWSEYLDRTNSIGAQRSMFPRLMKASSEVLNESRFKIGDKLEAMNDDKLYAATIIDLLDNRMLIEFDGHPEIGCKWKDIFSPYLRPCNYHLTVDYPFISPTNPPFDWKDYLKSTESEEATIDFLIYRKREVNCFEPGHKVEVVDPVNRQLIRPATILRRDHFKIQVIFDGFDISFAFWLDDDSEDIHPINWCEKTGHPIEHPAGFNKSIGSDLCPTAGCRGIGNGTFTDRYFHDNVAECPYEKQNWKKILNRKLGTRLDTKILAKRNIKLVNQDISSKTKEVNSKVKRENFDDQVMIIDDSVEASTTMTTATKSRGRKHKIVKTESSNLIEMPEKKLKLFKDFLEDYGPQFQYSYNLWKENSKVLKRAELCGSLTQNPNEWSVYDVGTFLTKFIDDIDIVAQFKEQEIDGRALMCLCQDDLTNLMTIKAGPSIKIYNRIMELREEVFMKFINV</sequence>
<dbReference type="GO" id="GO:0042393">
    <property type="term" value="F:histone binding"/>
    <property type="evidence" value="ECO:0007669"/>
    <property type="project" value="TreeGrafter"/>
</dbReference>
<feature type="domain" description="SAM" evidence="12">
    <location>
        <begin position="1216"/>
        <end position="1280"/>
    </location>
</feature>
<dbReference type="InterPro" id="IPR050548">
    <property type="entry name" value="PcG_chromatin_remod_factors"/>
</dbReference>
<dbReference type="Gene3D" id="1.10.150.50">
    <property type="entry name" value="Transcription Factor, Ets-1"/>
    <property type="match status" value="1"/>
</dbReference>
<keyword evidence="4" id="KW-0863">Zinc-finger</keyword>